<evidence type="ECO:0000256" key="1">
    <source>
        <dbReference type="SAM" id="Coils"/>
    </source>
</evidence>
<feature type="non-terminal residue" evidence="2">
    <location>
        <position position="1"/>
    </location>
</feature>
<reference evidence="2 3" key="1">
    <citation type="journal article" date="2018" name="Sci. Rep.">
        <title>Genomic signatures of local adaptation to the degree of environmental predictability in rotifers.</title>
        <authorList>
            <person name="Franch-Gras L."/>
            <person name="Hahn C."/>
            <person name="Garcia-Roger E.M."/>
            <person name="Carmona M.J."/>
            <person name="Serra M."/>
            <person name="Gomez A."/>
        </authorList>
    </citation>
    <scope>NUCLEOTIDE SEQUENCE [LARGE SCALE GENOMIC DNA]</scope>
    <source>
        <strain evidence="2">HYR1</strain>
    </source>
</reference>
<name>A0A3M7Q4Q6_BRAPC</name>
<dbReference type="EMBL" id="REGN01007470">
    <property type="protein sequence ID" value="RNA06172.1"/>
    <property type="molecule type" value="Genomic_DNA"/>
</dbReference>
<evidence type="ECO:0000313" key="2">
    <source>
        <dbReference type="EMBL" id="RNA06172.1"/>
    </source>
</evidence>
<comment type="caution">
    <text evidence="2">The sequence shown here is derived from an EMBL/GenBank/DDBJ whole genome shotgun (WGS) entry which is preliminary data.</text>
</comment>
<dbReference type="AlphaFoldDB" id="A0A3M7Q4Q6"/>
<feature type="coiled-coil region" evidence="1">
    <location>
        <begin position="30"/>
        <end position="68"/>
    </location>
</feature>
<sequence>SLIAELKDSLSKESEQLTEIHIKKENLSIYNENEKEKSDLRELLNEAIKNNEKLKNSYETELKKTVEEFESIISCNQENFSKNVEKYKSEFEQNMVVLNSEFEIKIDNHIKMQSSSDSEILKLRKQISDLKSINKTKKTKFFVI</sequence>
<proteinExistence type="predicted"/>
<gene>
    <name evidence="2" type="ORF">BpHYR1_047858</name>
</gene>
<accession>A0A3M7Q4Q6</accession>
<protein>
    <submittedName>
        <fullName evidence="2">Uncharacterized protein</fullName>
    </submittedName>
</protein>
<dbReference type="Proteomes" id="UP000276133">
    <property type="component" value="Unassembled WGS sequence"/>
</dbReference>
<keyword evidence="3" id="KW-1185">Reference proteome</keyword>
<keyword evidence="1" id="KW-0175">Coiled coil</keyword>
<organism evidence="2 3">
    <name type="scientific">Brachionus plicatilis</name>
    <name type="common">Marine rotifer</name>
    <name type="synonym">Brachionus muelleri</name>
    <dbReference type="NCBI Taxonomy" id="10195"/>
    <lineage>
        <taxon>Eukaryota</taxon>
        <taxon>Metazoa</taxon>
        <taxon>Spiralia</taxon>
        <taxon>Gnathifera</taxon>
        <taxon>Rotifera</taxon>
        <taxon>Eurotatoria</taxon>
        <taxon>Monogononta</taxon>
        <taxon>Pseudotrocha</taxon>
        <taxon>Ploima</taxon>
        <taxon>Brachionidae</taxon>
        <taxon>Brachionus</taxon>
    </lineage>
</organism>
<evidence type="ECO:0000313" key="3">
    <source>
        <dbReference type="Proteomes" id="UP000276133"/>
    </source>
</evidence>